<reference evidence="1 2" key="1">
    <citation type="submission" date="2018-08" db="EMBL/GenBank/DDBJ databases">
        <title>Genomic Encyclopedia of Type Strains, Phase III (KMG-III): the genomes of soil and plant-associated and newly described type strains.</title>
        <authorList>
            <person name="Whitman W."/>
        </authorList>
    </citation>
    <scope>NUCLEOTIDE SEQUENCE [LARGE SCALE GENOMIC DNA]</scope>
    <source>
        <strain evidence="1 2">CGMCC 1.10966</strain>
    </source>
</reference>
<dbReference type="EMBL" id="QTTN01000033">
    <property type="protein sequence ID" value="REE69594.1"/>
    <property type="molecule type" value="Genomic_DNA"/>
</dbReference>
<name>A0A3D9QWJ3_9BACL</name>
<protein>
    <submittedName>
        <fullName evidence="1">Uncharacterized protein</fullName>
    </submittedName>
</protein>
<gene>
    <name evidence="1" type="ORF">A8990_13359</name>
</gene>
<evidence type="ECO:0000313" key="2">
    <source>
        <dbReference type="Proteomes" id="UP000256304"/>
    </source>
</evidence>
<keyword evidence="2" id="KW-1185">Reference proteome</keyword>
<organism evidence="1 2">
    <name type="scientific">Paenibacillus taihuensis</name>
    <dbReference type="NCBI Taxonomy" id="1156355"/>
    <lineage>
        <taxon>Bacteria</taxon>
        <taxon>Bacillati</taxon>
        <taxon>Bacillota</taxon>
        <taxon>Bacilli</taxon>
        <taxon>Bacillales</taxon>
        <taxon>Paenibacillaceae</taxon>
        <taxon>Paenibacillus</taxon>
    </lineage>
</organism>
<evidence type="ECO:0000313" key="1">
    <source>
        <dbReference type="EMBL" id="REE69594.1"/>
    </source>
</evidence>
<dbReference type="AlphaFoldDB" id="A0A3D9QWJ3"/>
<dbReference type="Proteomes" id="UP000256304">
    <property type="component" value="Unassembled WGS sequence"/>
</dbReference>
<proteinExistence type="predicted"/>
<sequence>MKADSHSSSTIWFKRMKRLNSMSKEGTAELSVSGKVSFFSQKGRL</sequence>
<comment type="caution">
    <text evidence="1">The sequence shown here is derived from an EMBL/GenBank/DDBJ whole genome shotgun (WGS) entry which is preliminary data.</text>
</comment>
<accession>A0A3D9QWJ3</accession>